<comment type="caution">
    <text evidence="1">The sequence shown here is derived from an EMBL/GenBank/DDBJ whole genome shotgun (WGS) entry which is preliminary data.</text>
</comment>
<gene>
    <name evidence="1" type="ORF">P8828_06160</name>
</gene>
<dbReference type="Proteomes" id="UP001341297">
    <property type="component" value="Unassembled WGS sequence"/>
</dbReference>
<proteinExistence type="predicted"/>
<dbReference type="EMBL" id="JARRTL010000007">
    <property type="protein sequence ID" value="MEC0484434.1"/>
    <property type="molecule type" value="Genomic_DNA"/>
</dbReference>
<organism evidence="1 2">
    <name type="scientific">Bacillus glycinifermentans</name>
    <dbReference type="NCBI Taxonomy" id="1664069"/>
    <lineage>
        <taxon>Bacteria</taxon>
        <taxon>Bacillati</taxon>
        <taxon>Bacillota</taxon>
        <taxon>Bacilli</taxon>
        <taxon>Bacillales</taxon>
        <taxon>Bacillaceae</taxon>
        <taxon>Bacillus</taxon>
    </lineage>
</organism>
<name>A0ABU6H1A5_9BACI</name>
<sequence length="215" mass="24474">MKVNEDVVTFKCPTCKQVPEKPKMESSRFEMVAFEEGIEWSDFTGNVPSLDERIWTRSDQAPVAGEERIIQVSHPFHLAIGETFWTLFMPARSSLNGWDSYPSEIGRSAFVQFGLEQVIDRNEEKAWVKINIHHAVYLKDISSILPVRDGSGALNFFHLFDPVSTYGDWILLDANAQSNLGVWALIHKTAERSHLAIWRHMASGNLIPIWSMAEI</sequence>
<evidence type="ECO:0000313" key="2">
    <source>
        <dbReference type="Proteomes" id="UP001341297"/>
    </source>
</evidence>
<reference evidence="1 2" key="1">
    <citation type="submission" date="2023-03" db="EMBL/GenBank/DDBJ databases">
        <title>Agriculturally important microbes genome sequencing.</title>
        <authorList>
            <person name="Dunlap C."/>
        </authorList>
    </citation>
    <scope>NUCLEOTIDE SEQUENCE [LARGE SCALE GENOMIC DNA]</scope>
    <source>
        <strain evidence="1 2">CBP-3203</strain>
    </source>
</reference>
<keyword evidence="2" id="KW-1185">Reference proteome</keyword>
<protein>
    <submittedName>
        <fullName evidence="1">Uncharacterized protein</fullName>
    </submittedName>
</protein>
<accession>A0ABU6H1A5</accession>
<evidence type="ECO:0000313" key="1">
    <source>
        <dbReference type="EMBL" id="MEC0484434.1"/>
    </source>
</evidence>
<dbReference type="RefSeq" id="WP_241494753.1">
    <property type="nucleotide sequence ID" value="NZ_JAQCPU010000006.1"/>
</dbReference>